<gene>
    <name evidence="7 8" type="primary">murI</name>
    <name evidence="8" type="ORF">MESMUL_08440</name>
</gene>
<dbReference type="GO" id="GO:0008881">
    <property type="term" value="F:glutamate racemase activity"/>
    <property type="evidence" value="ECO:0007669"/>
    <property type="project" value="UniProtKB-UniRule"/>
</dbReference>
<dbReference type="UniPathway" id="UPA00219"/>
<evidence type="ECO:0000256" key="7">
    <source>
        <dbReference type="HAMAP-Rule" id="MF_00258"/>
    </source>
</evidence>
<dbReference type="Proteomes" id="UP000266091">
    <property type="component" value="Unassembled WGS sequence"/>
</dbReference>
<comment type="similarity">
    <text evidence="7">Belongs to the aspartate/glutamate racemases family.</text>
</comment>
<comment type="caution">
    <text evidence="7">Lacks conserved residue(s) required for the propagation of feature annotation.</text>
</comment>
<dbReference type="PROSITE" id="PS00923">
    <property type="entry name" value="ASP_GLU_RACEMASE_1"/>
    <property type="match status" value="1"/>
</dbReference>
<evidence type="ECO:0000256" key="4">
    <source>
        <dbReference type="ARBA" id="ARBA00022984"/>
    </source>
</evidence>
<dbReference type="FunFam" id="3.40.50.1860:FF:000001">
    <property type="entry name" value="Glutamate racemase"/>
    <property type="match status" value="1"/>
</dbReference>
<evidence type="ECO:0000256" key="5">
    <source>
        <dbReference type="ARBA" id="ARBA00023235"/>
    </source>
</evidence>
<dbReference type="GO" id="GO:0071555">
    <property type="term" value="P:cell wall organization"/>
    <property type="evidence" value="ECO:0007669"/>
    <property type="project" value="UniProtKB-KW"/>
</dbReference>
<comment type="pathway">
    <text evidence="7">Cell wall biogenesis; peptidoglycan biosynthesis.</text>
</comment>
<dbReference type="RefSeq" id="WP_116269864.1">
    <property type="nucleotide sequence ID" value="NZ_BGZJ01000001.1"/>
</dbReference>
<keyword evidence="6 7" id="KW-0961">Cell wall biogenesis/degradation</keyword>
<reference evidence="8 9" key="1">
    <citation type="journal article" date="2018" name="Int. J. Syst. Evol. Microbiol.">
        <title>Mesosutterella multiformis gen. nov., sp. nov., a member of the family Sutterellaceae and Sutterella megalosphaeroides sp. nov., isolated from human faeces.</title>
        <authorList>
            <person name="Sakamoto M."/>
            <person name="Ikeyama N."/>
            <person name="Kunihiro T."/>
            <person name="Iino T."/>
            <person name="Yuki M."/>
            <person name="Ohkuma M."/>
        </authorList>
    </citation>
    <scope>NUCLEOTIDE SEQUENCE [LARGE SCALE GENOMIC DNA]</scope>
    <source>
        <strain evidence="8 9">4NBBH2</strain>
    </source>
</reference>
<evidence type="ECO:0000256" key="3">
    <source>
        <dbReference type="ARBA" id="ARBA00022960"/>
    </source>
</evidence>
<keyword evidence="9" id="KW-1185">Reference proteome</keyword>
<dbReference type="PANTHER" id="PTHR21198">
    <property type="entry name" value="GLUTAMATE RACEMASE"/>
    <property type="match status" value="1"/>
</dbReference>
<accession>A0A401LJQ7</accession>
<dbReference type="EC" id="5.1.1.3" evidence="2 7"/>
<accession>A0A388SDH6</accession>
<dbReference type="GO" id="GO:0009252">
    <property type="term" value="P:peptidoglycan biosynthetic process"/>
    <property type="evidence" value="ECO:0007669"/>
    <property type="project" value="UniProtKB-UniRule"/>
</dbReference>
<feature type="active site" description="Proton donor/acceptor" evidence="7">
    <location>
        <position position="192"/>
    </location>
</feature>
<dbReference type="InterPro" id="IPR001920">
    <property type="entry name" value="Asp/Glu_race"/>
</dbReference>
<sequence length="282" mass="30801">MASLNYDWRDPSLPIGALDSGLGGLSVLREIRKALPLEDLLFACDCGKAPWGDRPGSWIEDRVMKIAGFLTAHRVKAIVVACNTATSAAIDRLRAEFPFPVIGIEPAVKPAVRMTKDGVVGVLATTRTITSNRLESLIERFAGNDRVIPVACPGLMEQVEAGEFHTPKTRRIIEKYVGPLIDQGADTLVLGCTHYPFLADEIQAVAGKDVVIIDPSPAVARFLAQRLTEEGSIRKTAGASAISRFWCTGNPDARTETLQKLWSPEVRMESLEEAWPPLRDEL</sequence>
<dbReference type="AlphaFoldDB" id="A0A388SDH6"/>
<evidence type="ECO:0000256" key="6">
    <source>
        <dbReference type="ARBA" id="ARBA00023316"/>
    </source>
</evidence>
<dbReference type="OrthoDB" id="9801055at2"/>
<comment type="caution">
    <text evidence="8">The sequence shown here is derived from an EMBL/GenBank/DDBJ whole genome shotgun (WGS) entry which is preliminary data.</text>
</comment>
<evidence type="ECO:0000256" key="2">
    <source>
        <dbReference type="ARBA" id="ARBA00013090"/>
    </source>
</evidence>
<evidence type="ECO:0000313" key="8">
    <source>
        <dbReference type="EMBL" id="GBO93490.1"/>
    </source>
</evidence>
<feature type="binding site" evidence="7">
    <location>
        <begin position="19"/>
        <end position="20"/>
    </location>
    <ligand>
        <name>substrate</name>
    </ligand>
</feature>
<dbReference type="Gene3D" id="3.40.50.1860">
    <property type="match status" value="2"/>
</dbReference>
<proteinExistence type="inferred from homology"/>
<name>A0A388SDH6_9BURK</name>
<comment type="catalytic activity">
    <reaction evidence="1 7">
        <text>L-glutamate = D-glutamate</text>
        <dbReference type="Rhea" id="RHEA:12813"/>
        <dbReference type="ChEBI" id="CHEBI:29985"/>
        <dbReference type="ChEBI" id="CHEBI:29986"/>
        <dbReference type="EC" id="5.1.1.3"/>
    </reaction>
</comment>
<dbReference type="InterPro" id="IPR004391">
    <property type="entry name" value="Glu_race"/>
</dbReference>
<dbReference type="PANTHER" id="PTHR21198:SF2">
    <property type="entry name" value="GLUTAMATE RACEMASE"/>
    <property type="match status" value="1"/>
</dbReference>
<comment type="function">
    <text evidence="7">Provides the (R)-glutamate required for cell wall biosynthesis.</text>
</comment>
<feature type="binding site" evidence="7">
    <location>
        <begin position="193"/>
        <end position="194"/>
    </location>
    <ligand>
        <name>substrate</name>
    </ligand>
</feature>
<evidence type="ECO:0000313" key="9">
    <source>
        <dbReference type="Proteomes" id="UP000266091"/>
    </source>
</evidence>
<keyword evidence="5 7" id="KW-0413">Isomerase</keyword>
<keyword evidence="3 7" id="KW-0133">Cell shape</keyword>
<feature type="active site" description="Proton donor/acceptor" evidence="7">
    <location>
        <position position="82"/>
    </location>
</feature>
<feature type="binding site" evidence="7">
    <location>
        <begin position="83"/>
        <end position="84"/>
    </location>
    <ligand>
        <name>substrate</name>
    </ligand>
</feature>
<dbReference type="EMBL" id="BGZJ01000001">
    <property type="protein sequence ID" value="GBO93490.1"/>
    <property type="molecule type" value="Genomic_DNA"/>
</dbReference>
<organism evidence="8 9">
    <name type="scientific">Mesosutterella multiformis</name>
    <dbReference type="NCBI Taxonomy" id="2259133"/>
    <lineage>
        <taxon>Bacteria</taxon>
        <taxon>Pseudomonadati</taxon>
        <taxon>Pseudomonadota</taxon>
        <taxon>Betaproteobacteria</taxon>
        <taxon>Burkholderiales</taxon>
        <taxon>Sutterellaceae</taxon>
        <taxon>Mesosutterella</taxon>
    </lineage>
</organism>
<dbReference type="HAMAP" id="MF_00258">
    <property type="entry name" value="Glu_racemase"/>
    <property type="match status" value="1"/>
</dbReference>
<keyword evidence="4 7" id="KW-0573">Peptidoglycan synthesis</keyword>
<dbReference type="InterPro" id="IPR015942">
    <property type="entry name" value="Asp/Glu/hydantoin_racemase"/>
</dbReference>
<dbReference type="NCBIfam" id="TIGR00067">
    <property type="entry name" value="glut_race"/>
    <property type="match status" value="1"/>
</dbReference>
<dbReference type="InterPro" id="IPR018187">
    <property type="entry name" value="Asp/Glu_racemase_AS_1"/>
</dbReference>
<dbReference type="PROSITE" id="PS00924">
    <property type="entry name" value="ASP_GLU_RACEMASE_2"/>
    <property type="match status" value="1"/>
</dbReference>
<evidence type="ECO:0000256" key="1">
    <source>
        <dbReference type="ARBA" id="ARBA00001602"/>
    </source>
</evidence>
<dbReference type="Pfam" id="PF01177">
    <property type="entry name" value="Asp_Glu_race"/>
    <property type="match status" value="1"/>
</dbReference>
<protein>
    <recommendedName>
        <fullName evidence="2 7">Glutamate racemase</fullName>
        <ecNumber evidence="2 7">5.1.1.3</ecNumber>
    </recommendedName>
</protein>
<dbReference type="GO" id="GO:0008360">
    <property type="term" value="P:regulation of cell shape"/>
    <property type="evidence" value="ECO:0007669"/>
    <property type="project" value="UniProtKB-KW"/>
</dbReference>
<dbReference type="SUPFAM" id="SSF53681">
    <property type="entry name" value="Aspartate/glutamate racemase"/>
    <property type="match status" value="2"/>
</dbReference>
<dbReference type="InterPro" id="IPR033134">
    <property type="entry name" value="Asp/Glu_racemase_AS_2"/>
</dbReference>